<dbReference type="Proteomes" id="UP001168821">
    <property type="component" value="Unassembled WGS sequence"/>
</dbReference>
<organism evidence="1 2">
    <name type="scientific">Zophobas morio</name>
    <dbReference type="NCBI Taxonomy" id="2755281"/>
    <lineage>
        <taxon>Eukaryota</taxon>
        <taxon>Metazoa</taxon>
        <taxon>Ecdysozoa</taxon>
        <taxon>Arthropoda</taxon>
        <taxon>Hexapoda</taxon>
        <taxon>Insecta</taxon>
        <taxon>Pterygota</taxon>
        <taxon>Neoptera</taxon>
        <taxon>Endopterygota</taxon>
        <taxon>Coleoptera</taxon>
        <taxon>Polyphaga</taxon>
        <taxon>Cucujiformia</taxon>
        <taxon>Tenebrionidae</taxon>
        <taxon>Zophobas</taxon>
    </lineage>
</organism>
<keyword evidence="2" id="KW-1185">Reference proteome</keyword>
<sequence length="93" mass="10407">MPADSEESKGIEMMRCTGEVMLQKGGGFQMGVSELLAGRLMKGDDCKFTPFYNAGRMRKGWEDFTNDEMNWKCIHVDDNSSDKSAVGSRSNRT</sequence>
<protein>
    <submittedName>
        <fullName evidence="1">Uncharacterized protein</fullName>
    </submittedName>
</protein>
<proteinExistence type="predicted"/>
<evidence type="ECO:0000313" key="2">
    <source>
        <dbReference type="Proteomes" id="UP001168821"/>
    </source>
</evidence>
<evidence type="ECO:0000313" key="1">
    <source>
        <dbReference type="EMBL" id="KAJ3658295.1"/>
    </source>
</evidence>
<reference evidence="1" key="1">
    <citation type="journal article" date="2023" name="G3 (Bethesda)">
        <title>Whole genome assemblies of Zophobas morio and Tenebrio molitor.</title>
        <authorList>
            <person name="Kaur S."/>
            <person name="Stinson S.A."/>
            <person name="diCenzo G.C."/>
        </authorList>
    </citation>
    <scope>NUCLEOTIDE SEQUENCE</scope>
    <source>
        <strain evidence="1">QUZm001</strain>
    </source>
</reference>
<name>A0AA38MIJ5_9CUCU</name>
<dbReference type="AlphaFoldDB" id="A0AA38MIJ5"/>
<gene>
    <name evidence="1" type="ORF">Zmor_010043</name>
</gene>
<accession>A0AA38MIJ5</accession>
<comment type="caution">
    <text evidence="1">The sequence shown here is derived from an EMBL/GenBank/DDBJ whole genome shotgun (WGS) entry which is preliminary data.</text>
</comment>
<dbReference type="EMBL" id="JALNTZ010000003">
    <property type="protein sequence ID" value="KAJ3658295.1"/>
    <property type="molecule type" value="Genomic_DNA"/>
</dbReference>